<dbReference type="SUPFAM" id="SSF52317">
    <property type="entry name" value="Class I glutamine amidotransferase-like"/>
    <property type="match status" value="1"/>
</dbReference>
<feature type="domain" description="HTH araC/xylS-type" evidence="4">
    <location>
        <begin position="224"/>
        <end position="322"/>
    </location>
</feature>
<keyword evidence="2" id="KW-0238">DNA-binding</keyword>
<gene>
    <name evidence="5" type="ORF">GCM10009830_42370</name>
</gene>
<organism evidence="5 6">
    <name type="scientific">Glycomyces endophyticus</name>
    <dbReference type="NCBI Taxonomy" id="480996"/>
    <lineage>
        <taxon>Bacteria</taxon>
        <taxon>Bacillati</taxon>
        <taxon>Actinomycetota</taxon>
        <taxon>Actinomycetes</taxon>
        <taxon>Glycomycetales</taxon>
        <taxon>Glycomycetaceae</taxon>
        <taxon>Glycomyces</taxon>
    </lineage>
</organism>
<protein>
    <submittedName>
        <fullName evidence="5">DJ-1/PfpI family protein</fullName>
    </submittedName>
</protein>
<dbReference type="Pfam" id="PF12833">
    <property type="entry name" value="HTH_18"/>
    <property type="match status" value="1"/>
</dbReference>
<evidence type="ECO:0000259" key="4">
    <source>
        <dbReference type="PROSITE" id="PS01124"/>
    </source>
</evidence>
<evidence type="ECO:0000256" key="2">
    <source>
        <dbReference type="ARBA" id="ARBA00023125"/>
    </source>
</evidence>
<name>A0ABN2HME0_9ACTN</name>
<accession>A0ABN2HME0</accession>
<proteinExistence type="predicted"/>
<dbReference type="Pfam" id="PF01965">
    <property type="entry name" value="DJ-1_PfpI"/>
    <property type="match status" value="1"/>
</dbReference>
<dbReference type="InterPro" id="IPR009057">
    <property type="entry name" value="Homeodomain-like_sf"/>
</dbReference>
<dbReference type="InterPro" id="IPR018062">
    <property type="entry name" value="HTH_AraC-typ_CS"/>
</dbReference>
<dbReference type="PROSITE" id="PS00041">
    <property type="entry name" value="HTH_ARAC_FAMILY_1"/>
    <property type="match status" value="1"/>
</dbReference>
<dbReference type="SMART" id="SM00342">
    <property type="entry name" value="HTH_ARAC"/>
    <property type="match status" value="1"/>
</dbReference>
<dbReference type="InterPro" id="IPR029062">
    <property type="entry name" value="Class_I_gatase-like"/>
</dbReference>
<dbReference type="EMBL" id="BAAAQF010000022">
    <property type="protein sequence ID" value="GAA1690258.1"/>
    <property type="molecule type" value="Genomic_DNA"/>
</dbReference>
<dbReference type="Gene3D" id="1.10.10.60">
    <property type="entry name" value="Homeodomain-like"/>
    <property type="match status" value="1"/>
</dbReference>
<sequence>MAYARGMDPHRVVVVGYDDAELLDIACVTTTLDAVRQIDPAVRYDLVLATPGGGPITCTSGLVLTGQQALERVRGPVGTLVVSGGLGHTAAARDERLVGHVRRLARESERVASLCTGASVLAAAGLLDGRRATTHWRFADELAAACPGVTVDPRPIWIKDGNVYTAAGVTSAIDLSLSLIEADFGPDMARWVSRAMVTYLHRPGNQAQMSMFTAAPAADHDMVRRVTDHIAASLDGDLSAEALARLARVSPRHLTRLFRAHLRQTPGRYVRKARVTSAAQLLSTTDLPVARVAARCGFASAESLRQAFAKEYGIAPSQYRAVAATAG</sequence>
<keyword evidence="6" id="KW-1185">Reference proteome</keyword>
<dbReference type="SUPFAM" id="SSF46689">
    <property type="entry name" value="Homeodomain-like"/>
    <property type="match status" value="2"/>
</dbReference>
<dbReference type="PANTHER" id="PTHR43130:SF3">
    <property type="entry name" value="HTH-TYPE TRANSCRIPTIONAL REGULATOR RV1931C"/>
    <property type="match status" value="1"/>
</dbReference>
<keyword evidence="1" id="KW-0805">Transcription regulation</keyword>
<evidence type="ECO:0000256" key="3">
    <source>
        <dbReference type="ARBA" id="ARBA00023163"/>
    </source>
</evidence>
<dbReference type="InterPro" id="IPR018060">
    <property type="entry name" value="HTH_AraC"/>
</dbReference>
<dbReference type="Gene3D" id="3.40.50.880">
    <property type="match status" value="1"/>
</dbReference>
<dbReference type="PROSITE" id="PS01124">
    <property type="entry name" value="HTH_ARAC_FAMILY_2"/>
    <property type="match status" value="1"/>
</dbReference>
<dbReference type="InterPro" id="IPR052158">
    <property type="entry name" value="INH-QAR"/>
</dbReference>
<dbReference type="CDD" id="cd03137">
    <property type="entry name" value="GATase1_AraC_1"/>
    <property type="match status" value="1"/>
</dbReference>
<evidence type="ECO:0000256" key="1">
    <source>
        <dbReference type="ARBA" id="ARBA00023015"/>
    </source>
</evidence>
<evidence type="ECO:0000313" key="6">
    <source>
        <dbReference type="Proteomes" id="UP001499851"/>
    </source>
</evidence>
<dbReference type="Proteomes" id="UP001499851">
    <property type="component" value="Unassembled WGS sequence"/>
</dbReference>
<keyword evidence="3" id="KW-0804">Transcription</keyword>
<reference evidence="5 6" key="1">
    <citation type="journal article" date="2019" name="Int. J. Syst. Evol. Microbiol.">
        <title>The Global Catalogue of Microorganisms (GCM) 10K type strain sequencing project: providing services to taxonomists for standard genome sequencing and annotation.</title>
        <authorList>
            <consortium name="The Broad Institute Genomics Platform"/>
            <consortium name="The Broad Institute Genome Sequencing Center for Infectious Disease"/>
            <person name="Wu L."/>
            <person name="Ma J."/>
        </authorList>
    </citation>
    <scope>NUCLEOTIDE SEQUENCE [LARGE SCALE GENOMIC DNA]</scope>
    <source>
        <strain evidence="5 6">JCM 16001</strain>
    </source>
</reference>
<comment type="caution">
    <text evidence="5">The sequence shown here is derived from an EMBL/GenBank/DDBJ whole genome shotgun (WGS) entry which is preliminary data.</text>
</comment>
<evidence type="ECO:0000313" key="5">
    <source>
        <dbReference type="EMBL" id="GAA1690258.1"/>
    </source>
</evidence>
<dbReference type="PANTHER" id="PTHR43130">
    <property type="entry name" value="ARAC-FAMILY TRANSCRIPTIONAL REGULATOR"/>
    <property type="match status" value="1"/>
</dbReference>
<dbReference type="InterPro" id="IPR002818">
    <property type="entry name" value="DJ-1/PfpI"/>
</dbReference>